<protein>
    <recommendedName>
        <fullName evidence="8">Fanconi-associated nuclease</fullName>
        <ecNumber evidence="8">3.1.4.1</ecNumber>
    </recommendedName>
</protein>
<evidence type="ECO:0000259" key="10">
    <source>
        <dbReference type="SMART" id="SM00990"/>
    </source>
</evidence>
<dbReference type="AlphaFoldDB" id="A0A922LK65"/>
<reference evidence="11" key="3">
    <citation type="submission" date="2021-06" db="EMBL/GenBank/DDBJ databases">
        <title>Chromosome-level genome assembly for S. haematobium.</title>
        <authorList>
            <person name="Stroehlein A.J."/>
        </authorList>
    </citation>
    <scope>NUCLEOTIDE SEQUENCE</scope>
</reference>
<comment type="similarity">
    <text evidence="2 8">Belongs to the FAN1 family.</text>
</comment>
<dbReference type="InterPro" id="IPR033315">
    <property type="entry name" value="Fan1-like"/>
</dbReference>
<keyword evidence="4 8" id="KW-0479">Metal-binding</keyword>
<proteinExistence type="inferred from homology"/>
<name>A0A922LK65_SCHHA</name>
<sequence length="822" mass="95978">MVLLIYWIVLKMKLDEITPEDSLDSVPESISSSLVGNTYAVESINDVLIMLSRESGFSELFSESEQKWFENFRNISNLSKSLIIRLYGRSQKIFRKSDLMKIIPNDIDQCLRELNGLRFLCTDMQPLSSEMLIHALNRQELDQLAGMYNIKNFKSLTMIQLRDTLLKTSSVSPMASFFKVSIQSKDRLKGLITRILHGCWYVDETYTQLITQLLWLTSLGSESAYNRPNKLQSIEAIMKAELYAMMLVRRGELVFPSYVVNRKSTIYRTSDEFQKFLEFMSLEIRLEYLISQKSYDLALQLCLDKKTKLIDEVMNLSFRRIDLPQFLRRFTSPYRAFRSLLLMIDIYERQRKYNEAIKLIETLLSLTWSLHNDDKFLNLKLTGCVLDQLGPCRLGYLLNRYIINQGTHEKQPIKAFKYVTNYFKLYNECQCLRAGRRLTIHEQLMKLFDGVKKEENNHRRSKNGHTIAATTTTNVTNNRPPNAGCNKNNASDCNEIKNTTTQVKRKRIQKLVNIDSKYCKNNNHSTEEVYHTNEIFIDSENEELLTVIPSLVIDIKEPPKVEITAPVNASAKEIGTHRPHYVWFENTSPNKLQQQRSPQESNTLLLTVEQWTVRYYMANKNFEHGIHCESQIYHLLFCILFYDILFEISPSPPDVFYSYRQSAPLDLFTDEFYQSRKDLIDARLQWLLAVDQSDDHSNSLEFRIHTYWEMHNGERCLWANWDLLKNSQELIDIFWCLGPCVVHDVCRKLATDYRSWRSGLPDLLLWSPTETRAKIVEVKGPGDHLSTQQIMWLDVLVRAGADVEICLISAEPLKSLRSKFNY</sequence>
<keyword evidence="5 8" id="KW-0378">Hydrolase</keyword>
<dbReference type="EMBL" id="AMPZ03000003">
    <property type="protein sequence ID" value="KAH9587696.1"/>
    <property type="molecule type" value="Genomic_DNA"/>
</dbReference>
<dbReference type="GO" id="GO:0004528">
    <property type="term" value="F:phosphodiesterase I activity"/>
    <property type="evidence" value="ECO:0007669"/>
    <property type="project" value="UniProtKB-EC"/>
</dbReference>
<evidence type="ECO:0000256" key="6">
    <source>
        <dbReference type="ARBA" id="ARBA00022842"/>
    </source>
</evidence>
<dbReference type="Pfam" id="PF08774">
    <property type="entry name" value="VRR_NUC"/>
    <property type="match status" value="1"/>
</dbReference>
<keyword evidence="8" id="KW-0227">DNA damage</keyword>
<evidence type="ECO:0000256" key="4">
    <source>
        <dbReference type="ARBA" id="ARBA00022723"/>
    </source>
</evidence>
<evidence type="ECO:0000256" key="2">
    <source>
        <dbReference type="ARBA" id="ARBA00005533"/>
    </source>
</evidence>
<dbReference type="PANTHER" id="PTHR15749">
    <property type="entry name" value="FANCONI-ASSOCIATED NUCLEASE 1"/>
    <property type="match status" value="1"/>
</dbReference>
<dbReference type="GO" id="GO:0005634">
    <property type="term" value="C:nucleus"/>
    <property type="evidence" value="ECO:0007669"/>
    <property type="project" value="UniProtKB-SubCell"/>
</dbReference>
<feature type="region of interest" description="Disordered" evidence="9">
    <location>
        <begin position="455"/>
        <end position="489"/>
    </location>
</feature>
<evidence type="ECO:0000313" key="12">
    <source>
        <dbReference type="Proteomes" id="UP000471633"/>
    </source>
</evidence>
<feature type="domain" description="VRR-NUC" evidence="10">
    <location>
        <begin position="699"/>
        <end position="810"/>
    </location>
</feature>
<reference evidence="11" key="1">
    <citation type="journal article" date="2012" name="Nat. Genet.">
        <title>Whole-genome sequence of Schistosoma haematobium.</title>
        <authorList>
            <person name="Young N.D."/>
            <person name="Jex A.R."/>
            <person name="Li B."/>
            <person name="Liu S."/>
            <person name="Yang L."/>
            <person name="Xiong Z."/>
            <person name="Li Y."/>
            <person name="Cantacessi C."/>
            <person name="Hall R.S."/>
            <person name="Xu X."/>
            <person name="Chen F."/>
            <person name="Wu X."/>
            <person name="Zerlotini A."/>
            <person name="Oliveira G."/>
            <person name="Hofmann A."/>
            <person name="Zhang G."/>
            <person name="Fang X."/>
            <person name="Kang Y."/>
            <person name="Campbell B.E."/>
            <person name="Loukas A."/>
            <person name="Ranganathan S."/>
            <person name="Rollinson D."/>
            <person name="Rinaldi G."/>
            <person name="Brindley P.J."/>
            <person name="Yang H."/>
            <person name="Wang J."/>
            <person name="Wang J."/>
            <person name="Gasser R.B."/>
        </authorList>
    </citation>
    <scope>NUCLEOTIDE SEQUENCE</scope>
</reference>
<dbReference type="GO" id="GO:0017108">
    <property type="term" value="F:5'-flap endonuclease activity"/>
    <property type="evidence" value="ECO:0007669"/>
    <property type="project" value="TreeGrafter"/>
</dbReference>
<evidence type="ECO:0000256" key="8">
    <source>
        <dbReference type="RuleBase" id="RU365033"/>
    </source>
</evidence>
<evidence type="ECO:0000256" key="1">
    <source>
        <dbReference type="ARBA" id="ARBA00000983"/>
    </source>
</evidence>
<comment type="caution">
    <text evidence="11">The sequence shown here is derived from an EMBL/GenBank/DDBJ whole genome shotgun (WGS) entry which is preliminary data.</text>
</comment>
<keyword evidence="8" id="KW-0234">DNA repair</keyword>
<dbReference type="EC" id="3.1.4.1" evidence="8"/>
<keyword evidence="8" id="KW-0539">Nucleus</keyword>
<dbReference type="GeneID" id="24593123"/>
<dbReference type="GO" id="GO:0008409">
    <property type="term" value="F:5'-3' exonuclease activity"/>
    <property type="evidence" value="ECO:0007669"/>
    <property type="project" value="TreeGrafter"/>
</dbReference>
<reference evidence="11" key="4">
    <citation type="journal article" date="2022" name="PLoS Pathog.">
        <title>Chromosome-level genome of Schistosoma haematobium underpins genome-wide explorations of molecular variation.</title>
        <authorList>
            <person name="Stroehlein A.J."/>
            <person name="Korhonen P.K."/>
            <person name="Lee V.V."/>
            <person name="Ralph S.A."/>
            <person name="Mentink-Kane M."/>
            <person name="You H."/>
            <person name="McManus D.P."/>
            <person name="Tchuente L.T."/>
            <person name="Stothard J.R."/>
            <person name="Kaur P."/>
            <person name="Dudchenko O."/>
            <person name="Aiden E.L."/>
            <person name="Yang B."/>
            <person name="Yang H."/>
            <person name="Emery A.M."/>
            <person name="Webster B.L."/>
            <person name="Brindley P.J."/>
            <person name="Rollinson D."/>
            <person name="Chang B.C.H."/>
            <person name="Gasser R.B."/>
            <person name="Young N.D."/>
        </authorList>
    </citation>
    <scope>NUCLEOTIDE SEQUENCE</scope>
</reference>
<organism evidence="11 12">
    <name type="scientific">Schistosoma haematobium</name>
    <name type="common">Blood fluke</name>
    <dbReference type="NCBI Taxonomy" id="6185"/>
    <lineage>
        <taxon>Eukaryota</taxon>
        <taxon>Metazoa</taxon>
        <taxon>Spiralia</taxon>
        <taxon>Lophotrochozoa</taxon>
        <taxon>Platyhelminthes</taxon>
        <taxon>Trematoda</taxon>
        <taxon>Digenea</taxon>
        <taxon>Strigeidida</taxon>
        <taxon>Schistosomatoidea</taxon>
        <taxon>Schistosomatidae</taxon>
        <taxon>Schistosoma</taxon>
    </lineage>
</organism>
<evidence type="ECO:0000256" key="7">
    <source>
        <dbReference type="ARBA" id="ARBA00023211"/>
    </source>
</evidence>
<dbReference type="Gene3D" id="3.40.1350.10">
    <property type="match status" value="1"/>
</dbReference>
<dbReference type="InterPro" id="IPR011856">
    <property type="entry name" value="tRNA_endonuc-like_dom_sf"/>
</dbReference>
<evidence type="ECO:0000256" key="5">
    <source>
        <dbReference type="ARBA" id="ARBA00022801"/>
    </source>
</evidence>
<dbReference type="SMART" id="SM00990">
    <property type="entry name" value="VRR_NUC"/>
    <property type="match status" value="1"/>
</dbReference>
<gene>
    <name evidence="11" type="primary">FAN1_1</name>
    <name evidence="11" type="ORF">MS3_00005334</name>
</gene>
<dbReference type="RefSeq" id="XP_051069364.1">
    <property type="nucleotide sequence ID" value="XM_051213388.1"/>
</dbReference>
<reference evidence="11" key="2">
    <citation type="journal article" date="2019" name="Gigascience">
        <title>High-quality Schistosoma haematobium genome achieved by single-molecule and long-range sequencing.</title>
        <authorList>
            <person name="Stroehlein A.J."/>
            <person name="Korhonen P.K."/>
            <person name="Chong T.M."/>
            <person name="Lim Y.L."/>
            <person name="Chan K.G."/>
            <person name="Webster B."/>
            <person name="Rollinson D."/>
            <person name="Brindley P.J."/>
            <person name="Gasser R.B."/>
            <person name="Young N.D."/>
        </authorList>
    </citation>
    <scope>NUCLEOTIDE SEQUENCE</scope>
</reference>
<evidence type="ECO:0000313" key="11">
    <source>
        <dbReference type="EMBL" id="KAH9587696.1"/>
    </source>
</evidence>
<dbReference type="GO" id="GO:0036297">
    <property type="term" value="P:interstrand cross-link repair"/>
    <property type="evidence" value="ECO:0007669"/>
    <property type="project" value="InterPro"/>
</dbReference>
<keyword evidence="6 8" id="KW-0460">Magnesium</keyword>
<comment type="subcellular location">
    <subcellularLocation>
        <location evidence="8">Nucleus</location>
    </subcellularLocation>
</comment>
<comment type="catalytic activity">
    <reaction evidence="1 8">
        <text>Hydrolytically removes 5'-nucleotides successively from the 3'-hydroxy termini of 3'-hydroxy-terminated oligonucleotides.</text>
        <dbReference type="EC" id="3.1.4.1"/>
    </reaction>
</comment>
<keyword evidence="7 8" id="KW-0464">Manganese</keyword>
<dbReference type="Proteomes" id="UP000471633">
    <property type="component" value="Unassembled WGS sequence"/>
</dbReference>
<evidence type="ECO:0000256" key="3">
    <source>
        <dbReference type="ARBA" id="ARBA00022722"/>
    </source>
</evidence>
<dbReference type="PANTHER" id="PTHR15749:SF4">
    <property type="entry name" value="FANCONI-ASSOCIATED NUCLEASE 1"/>
    <property type="match status" value="1"/>
</dbReference>
<accession>A0A922LK65</accession>
<comment type="cofactor">
    <cofactor evidence="8">
        <name>Mg(2+)</name>
        <dbReference type="ChEBI" id="CHEBI:18420"/>
    </cofactor>
    <cofactor evidence="8">
        <name>Mn(2+)</name>
        <dbReference type="ChEBI" id="CHEBI:29035"/>
    </cofactor>
</comment>
<dbReference type="GO" id="GO:0046872">
    <property type="term" value="F:metal ion binding"/>
    <property type="evidence" value="ECO:0007669"/>
    <property type="project" value="UniProtKB-KW"/>
</dbReference>
<dbReference type="CDD" id="cd22326">
    <property type="entry name" value="FAN1-like"/>
    <property type="match status" value="1"/>
</dbReference>
<dbReference type="InterPro" id="IPR049132">
    <property type="entry name" value="FAN1-like_euk"/>
</dbReference>
<keyword evidence="3 8" id="KW-0540">Nuclease</keyword>
<comment type="function">
    <text evidence="8">Nuclease required for the repair of DNA interstrand cross-links (ICL). Acts as a 5'-3' exonuclease that anchors at a cut end of DNA and cleaves DNA successively at every third nucleotide, allowing to excise an ICL from one strand through flanking incisions.</text>
</comment>
<dbReference type="InterPro" id="IPR014883">
    <property type="entry name" value="VRR_NUC"/>
</dbReference>
<dbReference type="GO" id="GO:0070336">
    <property type="term" value="F:flap-structured DNA binding"/>
    <property type="evidence" value="ECO:0007669"/>
    <property type="project" value="TreeGrafter"/>
</dbReference>
<dbReference type="CTD" id="24593123"/>
<evidence type="ECO:0000256" key="9">
    <source>
        <dbReference type="SAM" id="MobiDB-lite"/>
    </source>
</evidence>
<keyword evidence="12" id="KW-1185">Reference proteome</keyword>